<keyword evidence="3" id="KW-1185">Reference proteome</keyword>
<evidence type="ECO:0008006" key="4">
    <source>
        <dbReference type="Google" id="ProtNLM"/>
    </source>
</evidence>
<evidence type="ECO:0000313" key="2">
    <source>
        <dbReference type="EMBL" id="GAA2719413.1"/>
    </source>
</evidence>
<dbReference type="RefSeq" id="WP_344436546.1">
    <property type="nucleotide sequence ID" value="NZ_BAAASL010000013.1"/>
</dbReference>
<comment type="caution">
    <text evidence="2">The sequence shown here is derived from an EMBL/GenBank/DDBJ whole genome shotgun (WGS) entry which is preliminary data.</text>
</comment>
<evidence type="ECO:0000313" key="3">
    <source>
        <dbReference type="Proteomes" id="UP001500886"/>
    </source>
</evidence>
<proteinExistence type="predicted"/>
<protein>
    <recommendedName>
        <fullName evidence="4">ATP-binding protein</fullName>
    </recommendedName>
</protein>
<gene>
    <name evidence="2" type="ORF">GCM10010315_37480</name>
</gene>
<dbReference type="Proteomes" id="UP001500886">
    <property type="component" value="Unassembled WGS sequence"/>
</dbReference>
<evidence type="ECO:0000256" key="1">
    <source>
        <dbReference type="SAM" id="MobiDB-lite"/>
    </source>
</evidence>
<dbReference type="InterPro" id="IPR027417">
    <property type="entry name" value="P-loop_NTPase"/>
</dbReference>
<dbReference type="SUPFAM" id="SSF52540">
    <property type="entry name" value="P-loop containing nucleoside triphosphate hydrolases"/>
    <property type="match status" value="1"/>
</dbReference>
<name>A0ABN3TYG6_9ACTN</name>
<organism evidence="2 3">
    <name type="scientific">Streptomyces luteosporeus</name>
    <dbReference type="NCBI Taxonomy" id="173856"/>
    <lineage>
        <taxon>Bacteria</taxon>
        <taxon>Bacillati</taxon>
        <taxon>Actinomycetota</taxon>
        <taxon>Actinomycetes</taxon>
        <taxon>Kitasatosporales</taxon>
        <taxon>Streptomycetaceae</taxon>
        <taxon>Streptomyces</taxon>
    </lineage>
</organism>
<feature type="region of interest" description="Disordered" evidence="1">
    <location>
        <begin position="689"/>
        <end position="711"/>
    </location>
</feature>
<dbReference type="EMBL" id="BAAASL010000013">
    <property type="protein sequence ID" value="GAA2719413.1"/>
    <property type="molecule type" value="Genomic_DNA"/>
</dbReference>
<reference evidence="2 3" key="1">
    <citation type="journal article" date="2019" name="Int. J. Syst. Evol. Microbiol.">
        <title>The Global Catalogue of Microorganisms (GCM) 10K type strain sequencing project: providing services to taxonomists for standard genome sequencing and annotation.</title>
        <authorList>
            <consortium name="The Broad Institute Genomics Platform"/>
            <consortium name="The Broad Institute Genome Sequencing Center for Infectious Disease"/>
            <person name="Wu L."/>
            <person name="Ma J."/>
        </authorList>
    </citation>
    <scope>NUCLEOTIDE SEQUENCE [LARGE SCALE GENOMIC DNA]</scope>
    <source>
        <strain evidence="2 3">JCM 4542</strain>
    </source>
</reference>
<accession>A0ABN3TYG6</accession>
<sequence length="711" mass="78079">MSSAPDRQAAAEDADDEAFDQSLEDLVAATTHGRAFSFNYYAPGGNINAGSVSGGQHVRNGIHGGEEYRVEVHEGLISEQELAEALRGFAEPEWFPAARAELGQGVFFLTGKPGTGRRTAALNLLDRHSPPDSTLWAIDGDTDLSTWRPGRAGGYLMDGLLPTQRLRPGALRHLQQLLREAGACLVVVAQDEPELVRDLERLLQARLLVCSPPSPREVFDTRFKVEVPDPAERERLLESLEPGLLDGLLVPELVPSEVVELVTAVAASAEEPAALSGLRDRLSFLAEGEIPELINQLHDDPDALAFLLASCVFEGLDYRIVQEEADRLLTIADGTLHAFLDTSENGTGEGQPRANPRFVFRRSLEDLLRSVGAQRAPKEIILSSTHPYMVEPVRFTRHRQAETVLRHVWREYGGLSTVLTEWMDQVQGGRELTARVGRVVGMAAGWGGGRRALRHVGVLAKSERESSRSIAAYALGIASEDPVLVGEVKHRLVQWSWSPSPELRTTVAHACGTTFGFSRPDLAMTLLHRVSRGPDGEQSLSVKRAVRTSSANLFSSGSQPVVVRHLAEWVRRDGPDAELALRLFPHLLADASWFHTQLLDGGECAQPVVELIRRALNHDGMFDTTCHHLVRWCRRAAWAESQQEAMTILFRELAQDMQHGVLRLFVVIDRIDDPGLVGRDTARKALEAWRRGTPTGPAPTNSNPLTGKGAQ</sequence>